<reference evidence="2 3" key="1">
    <citation type="submission" date="2016-11" db="EMBL/GenBank/DDBJ databases">
        <authorList>
            <person name="Jaros S."/>
            <person name="Januszkiewicz K."/>
            <person name="Wedrychowicz H."/>
        </authorList>
    </citation>
    <scope>NUCLEOTIDE SEQUENCE [LARGE SCALE GENOMIC DNA]</scope>
    <source>
        <strain evidence="2 3">DSM 44666</strain>
    </source>
</reference>
<evidence type="ECO:0000313" key="3">
    <source>
        <dbReference type="Proteomes" id="UP000184476"/>
    </source>
</evidence>
<feature type="compositionally biased region" description="Basic and acidic residues" evidence="1">
    <location>
        <begin position="29"/>
        <end position="61"/>
    </location>
</feature>
<keyword evidence="3" id="KW-1185">Reference proteome</keyword>
<dbReference type="Proteomes" id="UP000184476">
    <property type="component" value="Unassembled WGS sequence"/>
</dbReference>
<dbReference type="RefSeq" id="WP_073154692.1">
    <property type="nucleotide sequence ID" value="NZ_FQVL01000005.1"/>
</dbReference>
<accession>A0A1M4XLN0</accession>
<sequence length="61" mass="6935">MGFKDKIKAALFEVATEVHQRQQGTSEEEFLRPGGKDGGKKLDEIAEEDHYGLKEEDGRER</sequence>
<feature type="region of interest" description="Disordered" evidence="1">
    <location>
        <begin position="19"/>
        <end position="61"/>
    </location>
</feature>
<dbReference type="EMBL" id="FQVL01000005">
    <property type="protein sequence ID" value="SHE94474.1"/>
    <property type="molecule type" value="Genomic_DNA"/>
</dbReference>
<name>A0A1M4XLN0_9BACL</name>
<protein>
    <submittedName>
        <fullName evidence="2">Uncharacterized protein</fullName>
    </submittedName>
</protein>
<evidence type="ECO:0000256" key="1">
    <source>
        <dbReference type="SAM" id="MobiDB-lite"/>
    </source>
</evidence>
<proteinExistence type="predicted"/>
<organism evidence="2 3">
    <name type="scientific">Seinonella peptonophila</name>
    <dbReference type="NCBI Taxonomy" id="112248"/>
    <lineage>
        <taxon>Bacteria</taxon>
        <taxon>Bacillati</taxon>
        <taxon>Bacillota</taxon>
        <taxon>Bacilli</taxon>
        <taxon>Bacillales</taxon>
        <taxon>Thermoactinomycetaceae</taxon>
        <taxon>Seinonella</taxon>
    </lineage>
</organism>
<dbReference type="AlphaFoldDB" id="A0A1M4XLN0"/>
<gene>
    <name evidence="2" type="ORF">SAMN05444392_10569</name>
</gene>
<evidence type="ECO:0000313" key="2">
    <source>
        <dbReference type="EMBL" id="SHE94474.1"/>
    </source>
</evidence>